<feature type="signal peptide" evidence="1">
    <location>
        <begin position="1"/>
        <end position="25"/>
    </location>
</feature>
<evidence type="ECO:0000256" key="1">
    <source>
        <dbReference type="SAM" id="SignalP"/>
    </source>
</evidence>
<dbReference type="OrthoDB" id="6374995at2759"/>
<organism evidence="2">
    <name type="scientific">Cherax quadricarinatus</name>
    <name type="common">Australian red claw crayfish</name>
    <dbReference type="NCBI Taxonomy" id="27406"/>
    <lineage>
        <taxon>Eukaryota</taxon>
        <taxon>Metazoa</taxon>
        <taxon>Ecdysozoa</taxon>
        <taxon>Arthropoda</taxon>
        <taxon>Crustacea</taxon>
        <taxon>Multicrustacea</taxon>
        <taxon>Malacostraca</taxon>
        <taxon>Eumalacostraca</taxon>
        <taxon>Eucarida</taxon>
        <taxon>Decapoda</taxon>
        <taxon>Pleocyemata</taxon>
        <taxon>Astacidea</taxon>
        <taxon>Parastacoidea</taxon>
        <taxon>Parastacidae</taxon>
        <taxon>Cherax</taxon>
    </lineage>
</organism>
<proteinExistence type="evidence at transcript level"/>
<evidence type="ECO:0000313" key="2">
    <source>
        <dbReference type="EMBL" id="AIU40993.1"/>
    </source>
</evidence>
<name>A0A0N6Z5W7_CHEQU</name>
<sequence length="230" mass="25497">MGRCSLRGIGALVFVLATAALLVETRPPYRSRRGMKVCSPRDVKFMATYICNLHRRSVRSVDDFEDDFESPGVSRLSGVNIPPWRPSRCGNTGRDCGPGLDSSSSLPPLARLHHHSPPAAATTITAADFNRWLSLNGYHDLSLQEDSNGLGNDLVNDPWQAIRENGETNQERENGLVRVNSATHFLGDISLAKRDREVDWPVLVPRSLSDIRRNCCLRECTAEDFYGACS</sequence>
<protein>
    <submittedName>
        <fullName evidence="2">Insulin-like peptide 2</fullName>
    </submittedName>
</protein>
<dbReference type="EMBL" id="KP006645">
    <property type="protein sequence ID" value="AIU40993.1"/>
    <property type="molecule type" value="mRNA"/>
</dbReference>
<keyword evidence="1" id="KW-0732">Signal</keyword>
<dbReference type="AlphaFoldDB" id="A0A0N6Z5W7"/>
<accession>A0A0N6Z5W7</accession>
<feature type="chain" id="PRO_5006010232" evidence="1">
    <location>
        <begin position="26"/>
        <end position="230"/>
    </location>
</feature>
<reference evidence="2" key="1">
    <citation type="submission" date="2014-10" db="EMBL/GenBank/DDBJ databases">
        <authorList>
            <person name="Seo M.-J."/>
            <person name="Seok Y.J."/>
            <person name="Cha I.-T."/>
        </authorList>
    </citation>
    <scope>NUCLEOTIDE SEQUENCE</scope>
    <source>
        <tissue evidence="2">Central nervous system</tissue>
    </source>
</reference>